<dbReference type="AlphaFoldDB" id="A0A6L9JMN0"/>
<evidence type="ECO:0000313" key="1">
    <source>
        <dbReference type="EMBL" id="NDL40548.1"/>
    </source>
</evidence>
<evidence type="ECO:0000313" key="2">
    <source>
        <dbReference type="Proteomes" id="UP000479300"/>
    </source>
</evidence>
<name>A0A6L9JMN0_PHOLM</name>
<dbReference type="RefSeq" id="WP_125026209.1">
    <property type="nucleotide sequence ID" value="NZ_CAWMTZ010000231.1"/>
</dbReference>
<dbReference type="EMBL" id="WSFA01000048">
    <property type="protein sequence ID" value="NDL40548.1"/>
    <property type="molecule type" value="Genomic_DNA"/>
</dbReference>
<dbReference type="Proteomes" id="UP000479300">
    <property type="component" value="Unassembled WGS sequence"/>
</dbReference>
<sequence>MKGIDGIRAWLGAFNHFQGLSPLYQDISWLNKHAVTNKKSSILTERNKLAHYLINKVIVYSVTLTLIT</sequence>
<dbReference type="GeneID" id="48851138"/>
<comment type="caution">
    <text evidence="1">The sequence shown here is derived from an EMBL/GenBank/DDBJ whole genome shotgun (WGS) entry which is preliminary data.</text>
</comment>
<gene>
    <name evidence="1" type="ORF">GPY51_17725</name>
</gene>
<proteinExistence type="predicted"/>
<reference evidence="1 2" key="1">
    <citation type="submission" date="2019-12" db="EMBL/GenBank/DDBJ databases">
        <title>Engineering Photorhabdus to improve their lethality against agricultural pests.</title>
        <authorList>
            <person name="Machado R.A.R."/>
        </authorList>
    </citation>
    <scope>NUCLEOTIDE SEQUENCE [LARGE SCALE GENOMIC DNA]</scope>
    <source>
        <strain evidence="1 2">EN01</strain>
    </source>
</reference>
<accession>A0A6L9JMN0</accession>
<organism evidence="1 2">
    <name type="scientific">Photorhabdus laumondii subsp. laumondii</name>
    <name type="common">Photorhabdus luminescens subsp. laumondii</name>
    <dbReference type="NCBI Taxonomy" id="141679"/>
    <lineage>
        <taxon>Bacteria</taxon>
        <taxon>Pseudomonadati</taxon>
        <taxon>Pseudomonadota</taxon>
        <taxon>Gammaproteobacteria</taxon>
        <taxon>Enterobacterales</taxon>
        <taxon>Morganellaceae</taxon>
        <taxon>Photorhabdus</taxon>
    </lineage>
</organism>
<protein>
    <submittedName>
        <fullName evidence="1">Uncharacterized protein</fullName>
    </submittedName>
</protein>